<evidence type="ECO:0000313" key="2">
    <source>
        <dbReference type="EMBL" id="CAK0814424.1"/>
    </source>
</evidence>
<evidence type="ECO:0000256" key="1">
    <source>
        <dbReference type="SAM" id="MobiDB-lite"/>
    </source>
</evidence>
<feature type="region of interest" description="Disordered" evidence="1">
    <location>
        <begin position="1"/>
        <end position="55"/>
    </location>
</feature>
<evidence type="ECO:0008006" key="4">
    <source>
        <dbReference type="Google" id="ProtNLM"/>
    </source>
</evidence>
<comment type="caution">
    <text evidence="2">The sequence shown here is derived from an EMBL/GenBank/DDBJ whole genome shotgun (WGS) entry which is preliminary data.</text>
</comment>
<protein>
    <recommendedName>
        <fullName evidence="4">Apple domain-containing protein</fullName>
    </recommendedName>
</protein>
<evidence type="ECO:0000313" key="3">
    <source>
        <dbReference type="Proteomes" id="UP001189429"/>
    </source>
</evidence>
<proteinExistence type="predicted"/>
<name>A0ABN9R908_9DINO</name>
<dbReference type="Proteomes" id="UP001189429">
    <property type="component" value="Unassembled WGS sequence"/>
</dbReference>
<sequence>MSGRAGPLSSGGRGKSDGRATWADKPRNPTESTSASPISGSAWGLESSSRPRPPALAPVQFVHVSGPANRVCKGKSLWTGKAADEDDDCEQKCADLEACRFISLSSNNLCRLTATCDSTWHQDGKKVWIFSRSRPALVEERRHRRRRRRRMR</sequence>
<feature type="compositionally biased region" description="Basic and acidic residues" evidence="1">
    <location>
        <begin position="14"/>
        <end position="28"/>
    </location>
</feature>
<keyword evidence="3" id="KW-1185">Reference proteome</keyword>
<dbReference type="EMBL" id="CAUYUJ010005636">
    <property type="protein sequence ID" value="CAK0814424.1"/>
    <property type="molecule type" value="Genomic_DNA"/>
</dbReference>
<feature type="compositionally biased region" description="Polar residues" evidence="1">
    <location>
        <begin position="29"/>
        <end position="39"/>
    </location>
</feature>
<organism evidence="2 3">
    <name type="scientific">Prorocentrum cordatum</name>
    <dbReference type="NCBI Taxonomy" id="2364126"/>
    <lineage>
        <taxon>Eukaryota</taxon>
        <taxon>Sar</taxon>
        <taxon>Alveolata</taxon>
        <taxon>Dinophyceae</taxon>
        <taxon>Prorocentrales</taxon>
        <taxon>Prorocentraceae</taxon>
        <taxon>Prorocentrum</taxon>
    </lineage>
</organism>
<accession>A0ABN9R908</accession>
<reference evidence="2" key="1">
    <citation type="submission" date="2023-10" db="EMBL/GenBank/DDBJ databases">
        <authorList>
            <person name="Chen Y."/>
            <person name="Shah S."/>
            <person name="Dougan E. K."/>
            <person name="Thang M."/>
            <person name="Chan C."/>
        </authorList>
    </citation>
    <scope>NUCLEOTIDE SEQUENCE [LARGE SCALE GENOMIC DNA]</scope>
</reference>
<gene>
    <name evidence="2" type="ORF">PCOR1329_LOCUS18027</name>
</gene>